<evidence type="ECO:0000259" key="23">
    <source>
        <dbReference type="Pfam" id="PF11838"/>
    </source>
</evidence>
<evidence type="ECO:0000256" key="15">
    <source>
        <dbReference type="ARBA" id="ARBA00023136"/>
    </source>
</evidence>
<dbReference type="PANTHER" id="PTHR11533">
    <property type="entry name" value="PROTEASE M1 ZINC METALLOPROTEASE"/>
    <property type="match status" value="1"/>
</dbReference>
<accession>A0A7R9BP89</accession>
<dbReference type="InterPro" id="IPR027268">
    <property type="entry name" value="Peptidase_M4/M1_CTD_sf"/>
</dbReference>
<dbReference type="InterPro" id="IPR001930">
    <property type="entry name" value="Peptidase_M1"/>
</dbReference>
<dbReference type="Gene3D" id="1.10.390.10">
    <property type="entry name" value="Neutral Protease Domain 2"/>
    <property type="match status" value="1"/>
</dbReference>
<dbReference type="InterPro" id="IPR050344">
    <property type="entry name" value="Peptidase_M1_aminopeptidases"/>
</dbReference>
<feature type="domain" description="Aminopeptidase N-like N-terminal" evidence="24">
    <location>
        <begin position="113"/>
        <end position="313"/>
    </location>
</feature>
<dbReference type="InterPro" id="IPR045357">
    <property type="entry name" value="Aminopeptidase_N-like_N"/>
</dbReference>
<dbReference type="Gene3D" id="1.25.50.20">
    <property type="match status" value="2"/>
</dbReference>
<dbReference type="Gene3D" id="2.60.40.1910">
    <property type="match status" value="1"/>
</dbReference>
<dbReference type="EMBL" id="CAJPEX010000956">
    <property type="protein sequence ID" value="CAG0917763.1"/>
    <property type="molecule type" value="Genomic_DNA"/>
</dbReference>
<dbReference type="InterPro" id="IPR042097">
    <property type="entry name" value="Aminopeptidase_N-like_N_sf"/>
</dbReference>
<dbReference type="GO" id="GO:0070006">
    <property type="term" value="F:metalloaminopeptidase activity"/>
    <property type="evidence" value="ECO:0007669"/>
    <property type="project" value="TreeGrafter"/>
</dbReference>
<feature type="site" description="Transition state stabilizer" evidence="19">
    <location>
        <position position="543"/>
    </location>
</feature>
<evidence type="ECO:0000256" key="17">
    <source>
        <dbReference type="PIRSR" id="PIRSR634016-1"/>
    </source>
</evidence>
<dbReference type="GO" id="GO:0042277">
    <property type="term" value="F:peptide binding"/>
    <property type="evidence" value="ECO:0007669"/>
    <property type="project" value="TreeGrafter"/>
</dbReference>
<evidence type="ECO:0000256" key="2">
    <source>
        <dbReference type="ARBA" id="ARBA00004609"/>
    </source>
</evidence>
<feature type="active site" description="Proton acceptor" evidence="17">
    <location>
        <position position="458"/>
    </location>
</feature>
<proteinExistence type="inferred from homology"/>
<keyword evidence="16" id="KW-0325">Glycoprotein</keyword>
<keyword evidence="15 21" id="KW-0472">Membrane</keyword>
<keyword evidence="6" id="KW-0645">Protease</keyword>
<keyword evidence="11 18" id="KW-0862">Zinc</keyword>
<evidence type="ECO:0008006" key="27">
    <source>
        <dbReference type="Google" id="ProtNLM"/>
    </source>
</evidence>
<dbReference type="Pfam" id="PF01433">
    <property type="entry name" value="Peptidase_M1"/>
    <property type="match status" value="1"/>
</dbReference>
<feature type="binding site" evidence="18">
    <location>
        <position position="480"/>
    </location>
    <ligand>
        <name>Zn(2+)</name>
        <dbReference type="ChEBI" id="CHEBI:29105"/>
        <note>catalytic</note>
    </ligand>
</feature>
<evidence type="ECO:0000256" key="1">
    <source>
        <dbReference type="ARBA" id="ARBA00004606"/>
    </source>
</evidence>
<dbReference type="FunFam" id="1.10.390.10:FF:000016">
    <property type="entry name" value="Glutamyl aminopeptidase"/>
    <property type="match status" value="1"/>
</dbReference>
<feature type="domain" description="ERAP1-like C-terminal" evidence="23">
    <location>
        <begin position="936"/>
        <end position="1028"/>
    </location>
</feature>
<dbReference type="PANTHER" id="PTHR11533:SF294">
    <property type="entry name" value="THYROTROPIN-RELEASING HORMONE-DEGRADING ECTOENZYME"/>
    <property type="match status" value="1"/>
</dbReference>
<dbReference type="OrthoDB" id="510539at2759"/>
<dbReference type="GO" id="GO:0098552">
    <property type="term" value="C:side of membrane"/>
    <property type="evidence" value="ECO:0007669"/>
    <property type="project" value="UniProtKB-KW"/>
</dbReference>
<reference evidence="25" key="1">
    <citation type="submission" date="2020-11" db="EMBL/GenBank/DDBJ databases">
        <authorList>
            <person name="Tran Van P."/>
        </authorList>
    </citation>
    <scope>NUCLEOTIDE SEQUENCE</scope>
</reference>
<feature type="transmembrane region" description="Helical" evidence="21">
    <location>
        <begin position="35"/>
        <end position="55"/>
    </location>
</feature>
<dbReference type="GO" id="GO:0005615">
    <property type="term" value="C:extracellular space"/>
    <property type="evidence" value="ECO:0007669"/>
    <property type="project" value="TreeGrafter"/>
</dbReference>
<evidence type="ECO:0000256" key="6">
    <source>
        <dbReference type="ARBA" id="ARBA00022670"/>
    </source>
</evidence>
<evidence type="ECO:0000256" key="5">
    <source>
        <dbReference type="ARBA" id="ARBA00022622"/>
    </source>
</evidence>
<dbReference type="Pfam" id="PF11838">
    <property type="entry name" value="ERAP1_C"/>
    <property type="match status" value="2"/>
</dbReference>
<feature type="domain" description="ERAP1-like C-terminal" evidence="23">
    <location>
        <begin position="703"/>
        <end position="867"/>
    </location>
</feature>
<feature type="binding site" evidence="18">
    <location>
        <position position="461"/>
    </location>
    <ligand>
        <name>Zn(2+)</name>
        <dbReference type="ChEBI" id="CHEBI:29105"/>
        <note>catalytic</note>
    </ligand>
</feature>
<keyword evidence="13 21" id="KW-1133">Transmembrane helix</keyword>
<dbReference type="GO" id="GO:0008270">
    <property type="term" value="F:zinc ion binding"/>
    <property type="evidence" value="ECO:0007669"/>
    <property type="project" value="InterPro"/>
</dbReference>
<dbReference type="GO" id="GO:0005886">
    <property type="term" value="C:plasma membrane"/>
    <property type="evidence" value="ECO:0007669"/>
    <property type="project" value="UniProtKB-SubCell"/>
</dbReference>
<keyword evidence="5" id="KW-0449">Lipoprotein</keyword>
<feature type="binding site" evidence="18">
    <location>
        <position position="457"/>
    </location>
    <ligand>
        <name>Zn(2+)</name>
        <dbReference type="ChEBI" id="CHEBI:29105"/>
        <note>catalytic</note>
    </ligand>
</feature>
<feature type="region of interest" description="Disordered" evidence="20">
    <location>
        <begin position="917"/>
        <end position="936"/>
    </location>
</feature>
<evidence type="ECO:0000256" key="14">
    <source>
        <dbReference type="ARBA" id="ARBA00023049"/>
    </source>
</evidence>
<evidence type="ECO:0000256" key="20">
    <source>
        <dbReference type="SAM" id="MobiDB-lite"/>
    </source>
</evidence>
<dbReference type="GO" id="GO:0005737">
    <property type="term" value="C:cytoplasm"/>
    <property type="evidence" value="ECO:0007669"/>
    <property type="project" value="TreeGrafter"/>
</dbReference>
<evidence type="ECO:0000256" key="10">
    <source>
        <dbReference type="ARBA" id="ARBA00022801"/>
    </source>
</evidence>
<evidence type="ECO:0000256" key="12">
    <source>
        <dbReference type="ARBA" id="ARBA00022968"/>
    </source>
</evidence>
<keyword evidence="9" id="KW-0732">Signal</keyword>
<evidence type="ECO:0000256" key="11">
    <source>
        <dbReference type="ARBA" id="ARBA00022833"/>
    </source>
</evidence>
<keyword evidence="14" id="KW-0482">Metalloprotease</keyword>
<dbReference type="InterPro" id="IPR034016">
    <property type="entry name" value="M1_APN-typ"/>
</dbReference>
<dbReference type="AlphaFoldDB" id="A0A7R9BP89"/>
<dbReference type="SUPFAM" id="SSF63737">
    <property type="entry name" value="Leukotriene A4 hydrolase N-terminal domain"/>
    <property type="match status" value="1"/>
</dbReference>
<organism evidence="25">
    <name type="scientific">Notodromas monacha</name>
    <dbReference type="NCBI Taxonomy" id="399045"/>
    <lineage>
        <taxon>Eukaryota</taxon>
        <taxon>Metazoa</taxon>
        <taxon>Ecdysozoa</taxon>
        <taxon>Arthropoda</taxon>
        <taxon>Crustacea</taxon>
        <taxon>Oligostraca</taxon>
        <taxon>Ostracoda</taxon>
        <taxon>Podocopa</taxon>
        <taxon>Podocopida</taxon>
        <taxon>Cypridocopina</taxon>
        <taxon>Cypridoidea</taxon>
        <taxon>Cyprididae</taxon>
        <taxon>Notodromas</taxon>
    </lineage>
</organism>
<evidence type="ECO:0000256" key="13">
    <source>
        <dbReference type="ARBA" id="ARBA00022989"/>
    </source>
</evidence>
<dbReference type="SUPFAM" id="SSF55486">
    <property type="entry name" value="Metalloproteases ('zincins'), catalytic domain"/>
    <property type="match status" value="1"/>
</dbReference>
<keyword evidence="10" id="KW-0378">Hydrolase</keyword>
<keyword evidence="12" id="KW-0735">Signal-anchor</keyword>
<evidence type="ECO:0000256" key="9">
    <source>
        <dbReference type="ARBA" id="ARBA00022729"/>
    </source>
</evidence>
<keyword evidence="7 21" id="KW-0812">Transmembrane</keyword>
<evidence type="ECO:0000313" key="26">
    <source>
        <dbReference type="Proteomes" id="UP000678499"/>
    </source>
</evidence>
<dbReference type="Proteomes" id="UP000678499">
    <property type="component" value="Unassembled WGS sequence"/>
</dbReference>
<keyword evidence="8 18" id="KW-0479">Metal-binding</keyword>
<keyword evidence="5" id="KW-0336">GPI-anchor</keyword>
<evidence type="ECO:0000256" key="7">
    <source>
        <dbReference type="ARBA" id="ARBA00022692"/>
    </source>
</evidence>
<evidence type="ECO:0000256" key="16">
    <source>
        <dbReference type="ARBA" id="ARBA00023180"/>
    </source>
</evidence>
<evidence type="ECO:0000259" key="24">
    <source>
        <dbReference type="Pfam" id="PF17900"/>
    </source>
</evidence>
<evidence type="ECO:0000256" key="4">
    <source>
        <dbReference type="ARBA" id="ARBA00022475"/>
    </source>
</evidence>
<feature type="domain" description="Peptidase M1 membrane alanine aminopeptidase" evidence="22">
    <location>
        <begin position="392"/>
        <end position="610"/>
    </location>
</feature>
<sequence>MATTDSALLTGDRAAMEFSDPSVMSSSGAIRVSRFTLLLAACTVLAALILTGIFVHEFTKAGDAAGASSSSAAAGGAASAGTSGGAAAATEASSAARPRRTLADVLLPNHLRPTVYRVKLQPFLEPGNFVTRGSVSIDFECLRDANNVTVHARNLSVVTETVRVVGVGGGRDAGVALKVVGQTYHPGSEFYTVHLDPGSGSGFALVRGSNYTVSMDFAGFLHDNLVGFYRSSYTYNNETKWLAVTQFQATEARRAFPCFDEPAYKARFLISLARREGMVAVSNMPVKTTVPVEGYPGWMWDQFEQSVPMSTYLVAFLVSDLPFIEGRKAHAVFKGELPATSAQPVTSSTAVDFNDVSKPKLRTEEGNEIMLRIFARRDALDQAEFARAIGLPILYFFETYFNVSYPLPKQDMVALPDMSASAMENWGLITYRESALLYDSKVSSARAQQTVAVVMAHELAHQWFGNLVTPKWWTDLWLNEGFASYLEYVGVHHVRPSWKIFDSFVCTSLQGSFMSDSYTTSHPISIAVTHPDDIEEIFDSITYYKGSAIIRMMDHFLGNKSFRRGLTNYLREMAFKNAEQDDLWGYMSKAAHDAGSLPRSLSVKDIMDTWTLQMGFPVVTVTRNYDNNSLNITQERFLLNPAQANKSASTGKFGYLWHVPISYTQRTRANFSLANTMPKFWMSVNESRKSVALAFDEVPRGDWVLFNVRQTGYYRVNYDAENWRRINEQLVHDHAMIDAANRAQILDDAFNLARAGIIPYEIPLNLTSYLVKETEYVPWAAALRNLAYLRDMLVHTSLYGQFKEYMISLLTPIVKKTRFETVEEVETDYENITDTYLSIDILRWACKLEIPSCLQNATQLFQRWMLDYNVNNPDIPRRDKSEREDDRVLHRHRDGWRKGVGFRLPALFAQQRSFRAKHDPESTGMHQEPLASSKHETGIRKQDAGTAFSAVARNELGADMAFHFLRNNFKKIKEQYGSGPFSMGLIKDFQKYFNLESQYIMFQEFQKTCHNDLGSAKRATDQTLDAIEGNIQWISNYEEGIHKWLKLRKLKLSDYVTRGAIEQKSAATDSHCSNLGVSLAGSNAWTCLKDSVIGLPLSISSV</sequence>
<comment type="subcellular location">
    <subcellularLocation>
        <location evidence="2">Cell membrane</location>
        <topology evidence="2">Lipid-anchor</topology>
        <topology evidence="2">GPI-anchor</topology>
    </subcellularLocation>
    <subcellularLocation>
        <location evidence="1">Membrane</location>
        <topology evidence="1">Single-pass type II membrane protein</topology>
    </subcellularLocation>
</comment>
<evidence type="ECO:0000256" key="3">
    <source>
        <dbReference type="ARBA" id="ARBA00010136"/>
    </source>
</evidence>
<keyword evidence="26" id="KW-1185">Reference proteome</keyword>
<dbReference type="Gene3D" id="2.60.40.1730">
    <property type="entry name" value="tricorn interacting facor f3 domain"/>
    <property type="match status" value="1"/>
</dbReference>
<dbReference type="GO" id="GO:0006508">
    <property type="term" value="P:proteolysis"/>
    <property type="evidence" value="ECO:0007669"/>
    <property type="project" value="UniProtKB-KW"/>
</dbReference>
<dbReference type="Pfam" id="PF17900">
    <property type="entry name" value="Peptidase_M1_N"/>
    <property type="match status" value="1"/>
</dbReference>
<dbReference type="PRINTS" id="PR00756">
    <property type="entry name" value="ALADIPTASE"/>
</dbReference>
<dbReference type="InterPro" id="IPR024571">
    <property type="entry name" value="ERAP1-like_C_dom"/>
</dbReference>
<evidence type="ECO:0000256" key="18">
    <source>
        <dbReference type="PIRSR" id="PIRSR634016-3"/>
    </source>
</evidence>
<protein>
    <recommendedName>
        <fullName evidence="27">Aminopeptidase</fullName>
    </recommendedName>
</protein>
<name>A0A7R9BP89_9CRUS</name>
<keyword evidence="4" id="KW-1003">Cell membrane</keyword>
<dbReference type="FunFam" id="2.60.40.1910:FF:000008">
    <property type="entry name" value="Aminopeptidase"/>
    <property type="match status" value="1"/>
</dbReference>
<dbReference type="GO" id="GO:0043171">
    <property type="term" value="P:peptide catabolic process"/>
    <property type="evidence" value="ECO:0007669"/>
    <property type="project" value="TreeGrafter"/>
</dbReference>
<evidence type="ECO:0000256" key="8">
    <source>
        <dbReference type="ARBA" id="ARBA00022723"/>
    </source>
</evidence>
<evidence type="ECO:0000256" key="21">
    <source>
        <dbReference type="SAM" id="Phobius"/>
    </source>
</evidence>
<evidence type="ECO:0000259" key="22">
    <source>
        <dbReference type="Pfam" id="PF01433"/>
    </source>
</evidence>
<dbReference type="InterPro" id="IPR014782">
    <property type="entry name" value="Peptidase_M1_dom"/>
</dbReference>
<evidence type="ECO:0000313" key="25">
    <source>
        <dbReference type="EMBL" id="CAD7277611.1"/>
    </source>
</evidence>
<dbReference type="EMBL" id="OA882993">
    <property type="protein sequence ID" value="CAD7277611.1"/>
    <property type="molecule type" value="Genomic_DNA"/>
</dbReference>
<dbReference type="CDD" id="cd09601">
    <property type="entry name" value="M1_APN-Q_like"/>
    <property type="match status" value="1"/>
</dbReference>
<gene>
    <name evidence="25" type="ORF">NMOB1V02_LOCUS5341</name>
</gene>
<dbReference type="FunFam" id="2.60.40.1730:FF:000012">
    <property type="entry name" value="Aminopeptidase N"/>
    <property type="match status" value="1"/>
</dbReference>
<comment type="cofactor">
    <cofactor evidence="18">
        <name>Zn(2+)</name>
        <dbReference type="ChEBI" id="CHEBI:29105"/>
    </cofactor>
    <text evidence="18">Binds 1 zinc ion per subunit.</text>
</comment>
<comment type="similarity">
    <text evidence="3">Belongs to the peptidase M1 family.</text>
</comment>
<evidence type="ECO:0000256" key="19">
    <source>
        <dbReference type="PIRSR" id="PIRSR634016-4"/>
    </source>
</evidence>